<name>A0A8J1UM13_OWEFU</name>
<dbReference type="OrthoDB" id="610608at2759"/>
<dbReference type="SUPFAM" id="SSF56176">
    <property type="entry name" value="FAD-binding/transporter-associated domain-like"/>
    <property type="match status" value="1"/>
</dbReference>
<keyword evidence="2" id="KW-1185">Reference proteome</keyword>
<dbReference type="GO" id="GO:0071949">
    <property type="term" value="F:FAD binding"/>
    <property type="evidence" value="ECO:0007669"/>
    <property type="project" value="InterPro"/>
</dbReference>
<protein>
    <submittedName>
        <fullName evidence="1">Uncharacterized protein</fullName>
    </submittedName>
</protein>
<dbReference type="InterPro" id="IPR006094">
    <property type="entry name" value="Oxid_FAD_bind_N"/>
</dbReference>
<dbReference type="InterPro" id="IPR010031">
    <property type="entry name" value="FAD_lactone_oxidase-like"/>
</dbReference>
<dbReference type="AlphaFoldDB" id="A0A8J1UM13"/>
<dbReference type="PANTHER" id="PTHR43762">
    <property type="entry name" value="L-GULONOLACTONE OXIDASE"/>
    <property type="match status" value="1"/>
</dbReference>
<dbReference type="InterPro" id="IPR016166">
    <property type="entry name" value="FAD-bd_PCMH"/>
</dbReference>
<evidence type="ECO:0000313" key="2">
    <source>
        <dbReference type="Proteomes" id="UP000749559"/>
    </source>
</evidence>
<organism evidence="1 2">
    <name type="scientific">Owenia fusiformis</name>
    <name type="common">Polychaete worm</name>
    <dbReference type="NCBI Taxonomy" id="6347"/>
    <lineage>
        <taxon>Eukaryota</taxon>
        <taxon>Metazoa</taxon>
        <taxon>Spiralia</taxon>
        <taxon>Lophotrochozoa</taxon>
        <taxon>Annelida</taxon>
        <taxon>Polychaeta</taxon>
        <taxon>Sedentaria</taxon>
        <taxon>Canalipalpata</taxon>
        <taxon>Sabellida</taxon>
        <taxon>Oweniida</taxon>
        <taxon>Oweniidae</taxon>
        <taxon>Owenia</taxon>
    </lineage>
</organism>
<dbReference type="GO" id="GO:0003885">
    <property type="term" value="F:D-arabinono-1,4-lactone oxidase activity"/>
    <property type="evidence" value="ECO:0007669"/>
    <property type="project" value="InterPro"/>
</dbReference>
<dbReference type="Proteomes" id="UP000749559">
    <property type="component" value="Unassembled WGS sequence"/>
</dbReference>
<gene>
    <name evidence="1" type="ORF">OFUS_LOCUS13581</name>
</gene>
<dbReference type="InterPro" id="IPR016169">
    <property type="entry name" value="FAD-bd_PCMH_sub2"/>
</dbReference>
<dbReference type="PANTHER" id="PTHR43762:SF1">
    <property type="entry name" value="D-ARABINONO-1,4-LACTONE OXIDASE"/>
    <property type="match status" value="1"/>
</dbReference>
<dbReference type="Pfam" id="PF04030">
    <property type="entry name" value="ALO"/>
    <property type="match status" value="1"/>
</dbReference>
<dbReference type="InterPro" id="IPR036318">
    <property type="entry name" value="FAD-bd_PCMH-like_sf"/>
</dbReference>
<dbReference type="Gene3D" id="3.30.43.10">
    <property type="entry name" value="Uridine Diphospho-n-acetylenolpyruvylglucosamine Reductase, domain 2"/>
    <property type="match status" value="1"/>
</dbReference>
<dbReference type="EMBL" id="CAIIXF020000007">
    <property type="protein sequence ID" value="CAH1787968.1"/>
    <property type="molecule type" value="Genomic_DNA"/>
</dbReference>
<dbReference type="Gene3D" id="3.30.465.10">
    <property type="match status" value="1"/>
</dbReference>
<dbReference type="Pfam" id="PF01565">
    <property type="entry name" value="FAD_binding_4"/>
    <property type="match status" value="1"/>
</dbReference>
<proteinExistence type="predicted"/>
<reference evidence="1" key="1">
    <citation type="submission" date="2022-03" db="EMBL/GenBank/DDBJ databases">
        <authorList>
            <person name="Martin C."/>
        </authorList>
    </citation>
    <scope>NUCLEOTIDE SEQUENCE</scope>
</reference>
<dbReference type="InterPro" id="IPR007173">
    <property type="entry name" value="ALO_C"/>
</dbReference>
<evidence type="ECO:0000313" key="1">
    <source>
        <dbReference type="EMBL" id="CAH1787968.1"/>
    </source>
</evidence>
<accession>A0A8J1UM13</accession>
<dbReference type="InterPro" id="IPR016167">
    <property type="entry name" value="FAD-bd_PCMH_sub1"/>
</dbReference>
<dbReference type="PROSITE" id="PS51387">
    <property type="entry name" value="FAD_PCMH"/>
    <property type="match status" value="1"/>
</dbReference>
<comment type="caution">
    <text evidence="1">The sequence shown here is derived from an EMBL/GenBank/DDBJ whole genome shotgun (WGS) entry which is preliminary data.</text>
</comment>
<dbReference type="GO" id="GO:0016020">
    <property type="term" value="C:membrane"/>
    <property type="evidence" value="ECO:0007669"/>
    <property type="project" value="InterPro"/>
</dbReference>
<sequence>MKLFLQNKSMFFIIALGIIQIASASVEGGPTSAEDLKGLIGFDIELTSVWDEAERQGAEIFWAQPTTVEQIQKLVAAAETHGLHVRPYGAKHSGSPLFADRGNIGLDLSLLQGNKFTIDKEKMLVSSLASATLGELHEFNRNNSVTIPSGPVTGEPTLQGATGTSAHGSIKEEGLIGTYVYALDLVDSKGRMRHFNYDDHKDVITACKVHLGMCGIIYNTTVKVVSDRVFKFIKSEMKVSDLLLNQENRKDFAMRNYGVNIKWNVFSNATEEEIKARDADKLFRPPDSWSPANDSVTVWSLNPVDDNSVIPNKLVKFAESFQLKDGTVIQGIADYRMASETIIFQWSTAAVGSITRWDVAVATPETEDFSASQKMLENYFDVCETAIRTIGFYRDSFGFFRWTSHKDDCTLCHTKNANDFKMLFEFEYGVACRPCNKNLLNELARDKVWSSTFATRLMSNNSRILPHWAKYYDYIPGIIDHLRQNYGNNFDEFIRTRNQEDLDPDNMFTNSHLRTLFHDAIVGNEKKKSCSNILQFKRMVIKNLFKSVNLIDTCKA</sequence>